<reference evidence="3 4" key="1">
    <citation type="submission" date="2018-11" db="EMBL/GenBank/DDBJ databases">
        <title>Trebonia kvetii gen.nov., sp.nov., a novel acidophilic actinobacterium, and proposal of the new actinobacterial family Treboniaceae fam. nov.</title>
        <authorList>
            <person name="Rapoport D."/>
            <person name="Sagova-Mareckova M."/>
            <person name="Sedlacek I."/>
            <person name="Provaznik J."/>
            <person name="Kralova S."/>
            <person name="Pavlinic D."/>
            <person name="Benes V."/>
            <person name="Kopecky J."/>
        </authorList>
    </citation>
    <scope>NUCLEOTIDE SEQUENCE [LARGE SCALE GENOMIC DNA]</scope>
    <source>
        <strain evidence="3 4">15Tr583</strain>
    </source>
</reference>
<dbReference type="InterPro" id="IPR034660">
    <property type="entry name" value="DinB/YfiT-like"/>
</dbReference>
<sequence length="291" mass="30133">MNVSNSPLSPDVRTRVLAAALDVRAAGQPVPEVPAITPVEAYRRAADALDRTLATLGADAWGRPAIRDLDVQGLVGHLAGVEEDVRRAVLGDPAVADASHVESTQAAAERQAGRSPAQTLSEWRDATSQTFALLAGVEDLDRAIALHGMRLPLGSLLLVRAFELWVHENDIRLSTGQPASAPDPPALRLMTTLAARLLPGAARRGGLLTAASLRLVLTGHGGGTWDLVLGDDAADDADDGESPRLSIVADAVGFCRLAADRIRPADLGASVIGSADLAACVLAATATLALD</sequence>
<dbReference type="InterPro" id="IPR017517">
    <property type="entry name" value="Maleyloyr_isom"/>
</dbReference>
<name>A0A6P2C3C2_9ACTN</name>
<keyword evidence="3" id="KW-0413">Isomerase</keyword>
<dbReference type="NCBIfam" id="TIGR03083">
    <property type="entry name" value="maleylpyruvate isomerase family mycothiol-dependent enzyme"/>
    <property type="match status" value="1"/>
</dbReference>
<keyword evidence="3" id="KW-0670">Pyruvate</keyword>
<dbReference type="InterPro" id="IPR024344">
    <property type="entry name" value="MDMPI_metal-binding"/>
</dbReference>
<evidence type="ECO:0000259" key="2">
    <source>
        <dbReference type="Pfam" id="PF11716"/>
    </source>
</evidence>
<comment type="caution">
    <text evidence="3">The sequence shown here is derived from an EMBL/GenBank/DDBJ whole genome shotgun (WGS) entry which is preliminary data.</text>
</comment>
<dbReference type="GO" id="GO:0046872">
    <property type="term" value="F:metal ion binding"/>
    <property type="evidence" value="ECO:0007669"/>
    <property type="project" value="InterPro"/>
</dbReference>
<dbReference type="GO" id="GO:0016853">
    <property type="term" value="F:isomerase activity"/>
    <property type="evidence" value="ECO:0007669"/>
    <property type="project" value="UniProtKB-KW"/>
</dbReference>
<evidence type="ECO:0000313" key="4">
    <source>
        <dbReference type="Proteomes" id="UP000460272"/>
    </source>
</evidence>
<dbReference type="Pfam" id="PF11716">
    <property type="entry name" value="MDMPI_N"/>
    <property type="match status" value="1"/>
</dbReference>
<keyword evidence="4" id="KW-1185">Reference proteome</keyword>
<proteinExistence type="predicted"/>
<dbReference type="RefSeq" id="WP_145853883.1">
    <property type="nucleotide sequence ID" value="NZ_RPFW01000003.1"/>
</dbReference>
<dbReference type="OrthoDB" id="4321761at2"/>
<dbReference type="Proteomes" id="UP000460272">
    <property type="component" value="Unassembled WGS sequence"/>
</dbReference>
<feature type="region of interest" description="Disordered" evidence="1">
    <location>
        <begin position="100"/>
        <end position="120"/>
    </location>
</feature>
<evidence type="ECO:0000313" key="3">
    <source>
        <dbReference type="EMBL" id="TVZ04013.1"/>
    </source>
</evidence>
<evidence type="ECO:0000256" key="1">
    <source>
        <dbReference type="SAM" id="MobiDB-lite"/>
    </source>
</evidence>
<dbReference type="AlphaFoldDB" id="A0A6P2C3C2"/>
<protein>
    <submittedName>
        <fullName evidence="3">Maleylpyruvate isomerase family mycothiol-dependent enzyme</fullName>
    </submittedName>
</protein>
<dbReference type="EMBL" id="RPFW01000003">
    <property type="protein sequence ID" value="TVZ04013.1"/>
    <property type="molecule type" value="Genomic_DNA"/>
</dbReference>
<accession>A0A6P2C3C2</accession>
<gene>
    <name evidence="3" type="ORF">EAS64_16455</name>
</gene>
<organism evidence="3 4">
    <name type="scientific">Trebonia kvetii</name>
    <dbReference type="NCBI Taxonomy" id="2480626"/>
    <lineage>
        <taxon>Bacteria</taxon>
        <taxon>Bacillati</taxon>
        <taxon>Actinomycetota</taxon>
        <taxon>Actinomycetes</taxon>
        <taxon>Streptosporangiales</taxon>
        <taxon>Treboniaceae</taxon>
        <taxon>Trebonia</taxon>
    </lineage>
</organism>
<dbReference type="SUPFAM" id="SSF109854">
    <property type="entry name" value="DinB/YfiT-like putative metalloenzymes"/>
    <property type="match status" value="1"/>
</dbReference>
<feature type="domain" description="Mycothiol-dependent maleylpyruvate isomerase metal-binding" evidence="2">
    <location>
        <begin position="43"/>
        <end position="172"/>
    </location>
</feature>
<dbReference type="Gene3D" id="1.20.120.450">
    <property type="entry name" value="dinb family like domain"/>
    <property type="match status" value="1"/>
</dbReference>